<protein>
    <submittedName>
        <fullName evidence="1">Uncharacterized protein</fullName>
    </submittedName>
</protein>
<comment type="caution">
    <text evidence="1">The sequence shown here is derived from an EMBL/GenBank/DDBJ whole genome shotgun (WGS) entry which is preliminary data.</text>
</comment>
<evidence type="ECO:0000313" key="1">
    <source>
        <dbReference type="EMBL" id="MBA0692954.1"/>
    </source>
</evidence>
<sequence>MRSALLQLQRVGGKWDVQR</sequence>
<dbReference type="EMBL" id="JABFAA010000009">
    <property type="protein sequence ID" value="MBA0692954.1"/>
    <property type="molecule type" value="Genomic_DNA"/>
</dbReference>
<evidence type="ECO:0000313" key="2">
    <source>
        <dbReference type="Proteomes" id="UP000593577"/>
    </source>
</evidence>
<dbReference type="AlphaFoldDB" id="A0A7J8Y1P9"/>
<organism evidence="1 2">
    <name type="scientific">Gossypium aridum</name>
    <name type="common">American cotton</name>
    <name type="synonym">Erioxylum aridum</name>
    <dbReference type="NCBI Taxonomy" id="34290"/>
    <lineage>
        <taxon>Eukaryota</taxon>
        <taxon>Viridiplantae</taxon>
        <taxon>Streptophyta</taxon>
        <taxon>Embryophyta</taxon>
        <taxon>Tracheophyta</taxon>
        <taxon>Spermatophyta</taxon>
        <taxon>Magnoliopsida</taxon>
        <taxon>eudicotyledons</taxon>
        <taxon>Gunneridae</taxon>
        <taxon>Pentapetalae</taxon>
        <taxon>rosids</taxon>
        <taxon>malvids</taxon>
        <taxon>Malvales</taxon>
        <taxon>Malvaceae</taxon>
        <taxon>Malvoideae</taxon>
        <taxon>Gossypium</taxon>
    </lineage>
</organism>
<keyword evidence="2" id="KW-1185">Reference proteome</keyword>
<dbReference type="Proteomes" id="UP000593577">
    <property type="component" value="Unassembled WGS sequence"/>
</dbReference>
<reference evidence="1 2" key="1">
    <citation type="journal article" date="2019" name="Genome Biol. Evol.">
        <title>Insights into the evolution of the New World diploid cottons (Gossypium, subgenus Houzingenia) based on genome sequencing.</title>
        <authorList>
            <person name="Grover C.E."/>
            <person name="Arick M.A. 2nd"/>
            <person name="Thrash A."/>
            <person name="Conover J.L."/>
            <person name="Sanders W.S."/>
            <person name="Peterson D.G."/>
            <person name="Frelichowski J.E."/>
            <person name="Scheffler J.A."/>
            <person name="Scheffler B.E."/>
            <person name="Wendel J.F."/>
        </authorList>
    </citation>
    <scope>NUCLEOTIDE SEQUENCE [LARGE SCALE GENOMIC DNA]</scope>
    <source>
        <strain evidence="1">185</strain>
        <tissue evidence="1">Leaf</tissue>
    </source>
</reference>
<accession>A0A7J8Y1P9</accession>
<name>A0A7J8Y1P9_GOSAI</name>
<gene>
    <name evidence="1" type="ORF">Goari_010474</name>
</gene>
<proteinExistence type="predicted"/>